<dbReference type="AlphaFoldDB" id="A0A1F5PKS7"/>
<dbReference type="Proteomes" id="UP000177682">
    <property type="component" value="Unassembled WGS sequence"/>
</dbReference>
<evidence type="ECO:0000259" key="1">
    <source>
        <dbReference type="Pfam" id="PF01978"/>
    </source>
</evidence>
<evidence type="ECO:0000313" key="3">
    <source>
        <dbReference type="Proteomes" id="UP000177682"/>
    </source>
</evidence>
<dbReference type="InterPro" id="IPR036390">
    <property type="entry name" value="WH_DNA-bd_sf"/>
</dbReference>
<proteinExistence type="predicted"/>
<organism evidence="2 3">
    <name type="scientific">Candidatus Doudnabacteria bacterium RIFCSPHIGHO2_12_FULL_48_16</name>
    <dbReference type="NCBI Taxonomy" id="1817838"/>
    <lineage>
        <taxon>Bacteria</taxon>
        <taxon>Candidatus Doudnaibacteriota</taxon>
    </lineage>
</organism>
<dbReference type="SUPFAM" id="SSF46785">
    <property type="entry name" value="Winged helix' DNA-binding domain"/>
    <property type="match status" value="1"/>
</dbReference>
<sequence>MPPVFMAESQLERILIEYGLRQKQAKVYLACLEVGSGTVLKIAQAAGMPRSTTELELNHLLDSGLVSMYKKKSVKYFSADDPHSLLNLLEEKSELIQRALPKFVSLYGSNKTRPSVRFYEGRQGLKLVLGEILVEAKELISLGSAEDLFKVLEDFPEFVMKRVERKIPVKVILIDSPKARERKLLGPQQLRQVRLIPETYSYHGQYNVWNNKIAMFSFGRNLSAVVIESLELAQMQKAAFNFMWDSLEVKRN</sequence>
<reference evidence="2 3" key="1">
    <citation type="journal article" date="2016" name="Nat. Commun.">
        <title>Thousands of microbial genomes shed light on interconnected biogeochemical processes in an aquifer system.</title>
        <authorList>
            <person name="Anantharaman K."/>
            <person name="Brown C.T."/>
            <person name="Hug L.A."/>
            <person name="Sharon I."/>
            <person name="Castelle C.J."/>
            <person name="Probst A.J."/>
            <person name="Thomas B.C."/>
            <person name="Singh A."/>
            <person name="Wilkins M.J."/>
            <person name="Karaoz U."/>
            <person name="Brodie E.L."/>
            <person name="Williams K.H."/>
            <person name="Hubbard S.S."/>
            <person name="Banfield J.F."/>
        </authorList>
    </citation>
    <scope>NUCLEOTIDE SEQUENCE [LARGE SCALE GENOMIC DNA]</scope>
</reference>
<dbReference type="InterPro" id="IPR002831">
    <property type="entry name" value="Tscrpt_reg_TrmB_N"/>
</dbReference>
<dbReference type="PANTHER" id="PTHR34293">
    <property type="entry name" value="HTH-TYPE TRANSCRIPTIONAL REGULATOR TRMBL2"/>
    <property type="match status" value="1"/>
</dbReference>
<dbReference type="InterPro" id="IPR051797">
    <property type="entry name" value="TrmB-like"/>
</dbReference>
<gene>
    <name evidence="2" type="ORF">A3E29_04360</name>
</gene>
<dbReference type="PANTHER" id="PTHR34293:SF1">
    <property type="entry name" value="HTH-TYPE TRANSCRIPTIONAL REGULATOR TRMBL2"/>
    <property type="match status" value="1"/>
</dbReference>
<feature type="domain" description="Transcription regulator TrmB N-terminal" evidence="1">
    <location>
        <begin position="17"/>
        <end position="77"/>
    </location>
</feature>
<name>A0A1F5PKS7_9BACT</name>
<dbReference type="EMBL" id="MFEY01000007">
    <property type="protein sequence ID" value="OGE90300.1"/>
    <property type="molecule type" value="Genomic_DNA"/>
</dbReference>
<protein>
    <recommendedName>
        <fullName evidence="1">Transcription regulator TrmB N-terminal domain-containing protein</fullName>
    </recommendedName>
</protein>
<comment type="caution">
    <text evidence="2">The sequence shown here is derived from an EMBL/GenBank/DDBJ whole genome shotgun (WGS) entry which is preliminary data.</text>
</comment>
<evidence type="ECO:0000313" key="2">
    <source>
        <dbReference type="EMBL" id="OGE90300.1"/>
    </source>
</evidence>
<accession>A0A1F5PKS7</accession>
<dbReference type="InterPro" id="IPR036388">
    <property type="entry name" value="WH-like_DNA-bd_sf"/>
</dbReference>
<dbReference type="Gene3D" id="1.10.10.10">
    <property type="entry name" value="Winged helix-like DNA-binding domain superfamily/Winged helix DNA-binding domain"/>
    <property type="match status" value="1"/>
</dbReference>
<dbReference type="Pfam" id="PF01978">
    <property type="entry name" value="TrmB"/>
    <property type="match status" value="1"/>
</dbReference>